<dbReference type="GO" id="GO:0017000">
    <property type="term" value="P:antibiotic biosynthetic process"/>
    <property type="evidence" value="ECO:0007669"/>
    <property type="project" value="InterPro"/>
</dbReference>
<protein>
    <submittedName>
        <fullName evidence="6">Peptidase S45, penicillin amidase</fullName>
    </submittedName>
</protein>
<name>A0A0H4X004_9BACT</name>
<evidence type="ECO:0000256" key="4">
    <source>
        <dbReference type="ARBA" id="ARBA00023145"/>
    </source>
</evidence>
<dbReference type="SUPFAM" id="SSF56235">
    <property type="entry name" value="N-terminal nucleophile aminohydrolases (Ntn hydrolases)"/>
    <property type="match status" value="1"/>
</dbReference>
<dbReference type="Proteomes" id="UP000009026">
    <property type="component" value="Chromosome"/>
</dbReference>
<evidence type="ECO:0000256" key="1">
    <source>
        <dbReference type="ARBA" id="ARBA00006586"/>
    </source>
</evidence>
<dbReference type="InterPro" id="IPR023343">
    <property type="entry name" value="Penicillin_amidase_dom1"/>
</dbReference>
<dbReference type="RefSeq" id="WP_021781284.1">
    <property type="nucleotide sequence ID" value="NZ_CP012109.1"/>
</dbReference>
<organism evidence="6 7">
    <name type="scientific">Pseudomyxococcus hansupus</name>
    <dbReference type="NCBI Taxonomy" id="1297742"/>
    <lineage>
        <taxon>Bacteria</taxon>
        <taxon>Pseudomonadati</taxon>
        <taxon>Myxococcota</taxon>
        <taxon>Myxococcia</taxon>
        <taxon>Myxococcales</taxon>
        <taxon>Cystobacterineae</taxon>
        <taxon>Myxococcaceae</taxon>
        <taxon>Pseudomyxococcus</taxon>
    </lineage>
</organism>
<dbReference type="InterPro" id="IPR043146">
    <property type="entry name" value="Penicillin_amidase_N_B-knob"/>
</dbReference>
<evidence type="ECO:0000313" key="7">
    <source>
        <dbReference type="Proteomes" id="UP000009026"/>
    </source>
</evidence>
<dbReference type="InterPro" id="IPR014395">
    <property type="entry name" value="Pen/GL7ACA/AHL_acylase"/>
</dbReference>
<feature type="active site" description="Nucleophile" evidence="5">
    <location>
        <position position="235"/>
    </location>
</feature>
<dbReference type="CDD" id="cd01936">
    <property type="entry name" value="Ntn_CA"/>
    <property type="match status" value="1"/>
</dbReference>
<dbReference type="GO" id="GO:0016811">
    <property type="term" value="F:hydrolase activity, acting on carbon-nitrogen (but not peptide) bonds, in linear amides"/>
    <property type="evidence" value="ECO:0007669"/>
    <property type="project" value="InterPro"/>
</dbReference>
<dbReference type="PANTHER" id="PTHR34218:SF3">
    <property type="entry name" value="ACYL-HOMOSERINE LACTONE ACYLASE PVDQ"/>
    <property type="match status" value="1"/>
</dbReference>
<dbReference type="Gene3D" id="1.10.439.10">
    <property type="entry name" value="Penicillin Amidohydrolase, domain 1"/>
    <property type="match status" value="1"/>
</dbReference>
<dbReference type="KEGG" id="mym:A176_004105"/>
<dbReference type="PIRSF" id="PIRSF001227">
    <property type="entry name" value="Pen_acylase"/>
    <property type="match status" value="1"/>
</dbReference>
<keyword evidence="4" id="KW-0865">Zymogen</keyword>
<reference evidence="6 7" key="1">
    <citation type="journal article" date="2016" name="PLoS ONE">
        <title>Complete Genome Sequence and Comparative Genomics of a Novel Myxobacterium Myxococcus hansupus.</title>
        <authorList>
            <person name="Sharma G."/>
            <person name="Narwani T."/>
            <person name="Subramanian S."/>
        </authorList>
    </citation>
    <scope>NUCLEOTIDE SEQUENCE [LARGE SCALE GENOMIC DNA]</scope>
    <source>
        <strain evidence="7">mixupus</strain>
    </source>
</reference>
<evidence type="ECO:0000256" key="2">
    <source>
        <dbReference type="ARBA" id="ARBA00022729"/>
    </source>
</evidence>
<dbReference type="OrthoDB" id="5522621at2"/>
<dbReference type="eggNOG" id="COG2366">
    <property type="taxonomic scope" value="Bacteria"/>
</dbReference>
<dbReference type="AlphaFoldDB" id="A0A0H4X004"/>
<dbReference type="STRING" id="1297742.A176_004105"/>
<accession>A0A0H4X004</accession>
<proteinExistence type="inferred from homology"/>
<dbReference type="InterPro" id="IPR029055">
    <property type="entry name" value="Ntn_hydrolases_N"/>
</dbReference>
<dbReference type="InterPro" id="IPR002692">
    <property type="entry name" value="S45"/>
</dbReference>
<gene>
    <name evidence="6" type="ORF">A176_004105</name>
</gene>
<dbReference type="Gene3D" id="3.60.20.10">
    <property type="entry name" value="Glutamine Phosphoribosylpyrophosphate, subunit 1, domain 1"/>
    <property type="match status" value="1"/>
</dbReference>
<evidence type="ECO:0000313" key="6">
    <source>
        <dbReference type="EMBL" id="AKQ67193.1"/>
    </source>
</evidence>
<dbReference type="Gene3D" id="2.30.120.10">
    <property type="match status" value="1"/>
</dbReference>
<dbReference type="Pfam" id="PF01804">
    <property type="entry name" value="Penicil_amidase"/>
    <property type="match status" value="1"/>
</dbReference>
<dbReference type="InterPro" id="IPR043147">
    <property type="entry name" value="Penicillin_amidase_A-knob"/>
</dbReference>
<keyword evidence="7" id="KW-1185">Reference proteome</keyword>
<keyword evidence="2" id="KW-0732">Signal</keyword>
<sequence>MHSKISSPLRRGVFQKTRNNRWQLTLAASLSLVLTTACGDDDDSGVVPEPTTPAYEVTIRRTAHGVPHITGKDMGSVAYGNGYAFAQDHVCILSDQILKVRGERARFMGMGPGSTYAGSDYAYRALGLHERATTQLSRQSANLQAMLKGYAAGFNRYIEETPKAQLPAPCTNAAWVRPITDVDLLAYAYSVALTGSSYQLVLAIAAATPPNVTASGVPDRDYVKVQRPDLSQVGSNGWAIGRERSATGHGMVVANPHFPWEGELKLWESHLTVPGQLDVYGVGLLGVPAVLIGFNKDIAWTHTFSSGQRMTLYGLQLVPGKPTSYMYDGEEREMTWKDITILVRLDNGTLVNVPRRIYFSHYGPIISIPGMAEWTQQTVLTYRDANLENNSLLAQFLGMNQATSMADFKSVYEREQGIPWVNTMAADREGNTWYTDATPTANLSPVALATWNAARQGLDPATTLIWQQMGLVLLDGSNSQNEWQDEAGARSPGLVPFSKVPKLDRTDFVFNANDSYWLANPAAPLTGFSPLHGLEGVPQSPRTRLNAVMLTEVREGGASGADGLFTRQELETAILNNRGMMAELLLDGVIERCTGQTTVPYQNGTVDISQACALLAEWDRRFDVDSVGAIVWREFTGAYTMPQLSGGPTLYATDFDVTHPITTPHTLAPAPAEGADPVLTNLARAVSTLTAAGLALDLPLGEAQYTTRVRGERIPIHGGGNYDGAANIVNFGNLKSTTPNADYNSLTRGAVINSRTALSQGGYVINSGSSFIMAMEFTPSGVQASALLTYSESSNPASPYYADQTRLFSQKQWRPILFTPEEIAAAPAEQISLTGN</sequence>
<dbReference type="PATRIC" id="fig|1297742.4.peg.4151"/>
<keyword evidence="3" id="KW-0378">Hydrolase</keyword>
<dbReference type="PANTHER" id="PTHR34218">
    <property type="entry name" value="PEPTIDASE S45 PENICILLIN AMIDASE"/>
    <property type="match status" value="1"/>
</dbReference>
<evidence type="ECO:0000256" key="5">
    <source>
        <dbReference type="PIRSR" id="PIRSR001227-1"/>
    </source>
</evidence>
<evidence type="ECO:0000256" key="3">
    <source>
        <dbReference type="ARBA" id="ARBA00022801"/>
    </source>
</evidence>
<dbReference type="EMBL" id="CP012109">
    <property type="protein sequence ID" value="AKQ67193.1"/>
    <property type="molecule type" value="Genomic_DNA"/>
</dbReference>
<comment type="similarity">
    <text evidence="1">Belongs to the peptidase S45 family.</text>
</comment>
<dbReference type="Gene3D" id="1.10.1400.10">
    <property type="match status" value="1"/>
</dbReference>